<dbReference type="GO" id="GO:0015648">
    <property type="term" value="F:lipid-linked peptidoglycan transporter activity"/>
    <property type="evidence" value="ECO:0007669"/>
    <property type="project" value="TreeGrafter"/>
</dbReference>
<dbReference type="GO" id="GO:0043093">
    <property type="term" value="P:FtsZ-dependent cytokinesis"/>
    <property type="evidence" value="ECO:0007669"/>
    <property type="project" value="UniProtKB-UniRule"/>
</dbReference>
<evidence type="ECO:0000256" key="16">
    <source>
        <dbReference type="HAMAP-Rule" id="MF_00913"/>
    </source>
</evidence>
<dbReference type="InterPro" id="IPR018365">
    <property type="entry name" value="Cell_cycle_FtsW-rel_CS"/>
</dbReference>
<accession>A0A220S2I0</accession>
<evidence type="ECO:0000256" key="11">
    <source>
        <dbReference type="ARBA" id="ARBA00023136"/>
    </source>
</evidence>
<evidence type="ECO:0000256" key="8">
    <source>
        <dbReference type="ARBA" id="ARBA00022960"/>
    </source>
</evidence>
<feature type="transmembrane region" description="Helical" evidence="16">
    <location>
        <begin position="153"/>
        <end position="169"/>
    </location>
</feature>
<feature type="transmembrane region" description="Helical" evidence="16">
    <location>
        <begin position="175"/>
        <end position="192"/>
    </location>
</feature>
<dbReference type="GO" id="GO:0008955">
    <property type="term" value="F:peptidoglycan glycosyltransferase activity"/>
    <property type="evidence" value="ECO:0007669"/>
    <property type="project" value="UniProtKB-UniRule"/>
</dbReference>
<evidence type="ECO:0000313" key="17">
    <source>
        <dbReference type="EMBL" id="ASK27586.1"/>
    </source>
</evidence>
<dbReference type="UniPathway" id="UPA00219"/>
<keyword evidence="18" id="KW-1185">Reference proteome</keyword>
<evidence type="ECO:0000256" key="7">
    <source>
        <dbReference type="ARBA" id="ARBA00022692"/>
    </source>
</evidence>
<dbReference type="PANTHER" id="PTHR30474">
    <property type="entry name" value="CELL CYCLE PROTEIN"/>
    <property type="match status" value="1"/>
</dbReference>
<feature type="transmembrane region" description="Helical" evidence="16">
    <location>
        <begin position="24"/>
        <end position="49"/>
    </location>
</feature>
<evidence type="ECO:0000256" key="10">
    <source>
        <dbReference type="ARBA" id="ARBA00022989"/>
    </source>
</evidence>
<comment type="catalytic activity">
    <reaction evidence="15 16">
        <text>[GlcNAc-(1-&gt;4)-Mur2Ac(oyl-L-Ala-gamma-D-Glu-L-Lys-D-Ala-D-Ala)](n)-di-trans,octa-cis-undecaprenyl diphosphate + beta-D-GlcNAc-(1-&gt;4)-Mur2Ac(oyl-L-Ala-gamma-D-Glu-L-Lys-D-Ala-D-Ala)-di-trans,octa-cis-undecaprenyl diphosphate = [GlcNAc-(1-&gt;4)-Mur2Ac(oyl-L-Ala-gamma-D-Glu-L-Lys-D-Ala-D-Ala)](n+1)-di-trans,octa-cis-undecaprenyl diphosphate + di-trans,octa-cis-undecaprenyl diphosphate + H(+)</text>
        <dbReference type="Rhea" id="RHEA:23708"/>
        <dbReference type="Rhea" id="RHEA-COMP:9602"/>
        <dbReference type="Rhea" id="RHEA-COMP:9603"/>
        <dbReference type="ChEBI" id="CHEBI:15378"/>
        <dbReference type="ChEBI" id="CHEBI:58405"/>
        <dbReference type="ChEBI" id="CHEBI:60033"/>
        <dbReference type="ChEBI" id="CHEBI:78435"/>
        <dbReference type="EC" id="2.4.99.28"/>
    </reaction>
</comment>
<evidence type="ECO:0000313" key="18">
    <source>
        <dbReference type="Proteomes" id="UP000198238"/>
    </source>
</evidence>
<organism evidence="17 18">
    <name type="scientific">Neisseria chenwenguii</name>
    <dbReference type="NCBI Taxonomy" id="1853278"/>
    <lineage>
        <taxon>Bacteria</taxon>
        <taxon>Pseudomonadati</taxon>
        <taxon>Pseudomonadota</taxon>
        <taxon>Betaproteobacteria</taxon>
        <taxon>Neisseriales</taxon>
        <taxon>Neisseriaceae</taxon>
        <taxon>Neisseria</taxon>
    </lineage>
</organism>
<dbReference type="NCBIfam" id="TIGR02614">
    <property type="entry name" value="ftsW"/>
    <property type="match status" value="1"/>
</dbReference>
<keyword evidence="7 16" id="KW-0812">Transmembrane</keyword>
<feature type="transmembrane region" description="Helical" evidence="16">
    <location>
        <begin position="273"/>
        <end position="299"/>
    </location>
</feature>
<dbReference type="GO" id="GO:0071555">
    <property type="term" value="P:cell wall organization"/>
    <property type="evidence" value="ECO:0007669"/>
    <property type="project" value="UniProtKB-KW"/>
</dbReference>
<name>A0A220S2I0_9NEIS</name>
<comment type="function">
    <text evidence="16">Peptidoglycan polymerase that is essential for cell division.</text>
</comment>
<feature type="transmembrane region" description="Helical" evidence="16">
    <location>
        <begin position="311"/>
        <end position="333"/>
    </location>
</feature>
<feature type="transmembrane region" description="Helical" evidence="16">
    <location>
        <begin position="86"/>
        <end position="105"/>
    </location>
</feature>
<keyword evidence="8 16" id="KW-0133">Cell shape</keyword>
<dbReference type="GO" id="GO:0032153">
    <property type="term" value="C:cell division site"/>
    <property type="evidence" value="ECO:0007669"/>
    <property type="project" value="UniProtKB-UniRule"/>
</dbReference>
<keyword evidence="3 16" id="KW-1003">Cell membrane</keyword>
<evidence type="ECO:0000256" key="2">
    <source>
        <dbReference type="ARBA" id="ARBA00004752"/>
    </source>
</evidence>
<sequence length="387" mass="42733">MIKVSKKFLERPIVRSGQKIDMSLLWMVVLMTAFSLLMIYSASIAYAASEGGDQYSFLTKQALFVLGSVAVCGGLSLMKMHTWKKIMPWFFAACGVMLLLVLVVGREINGATRWIHVGPVNLQPTEMFKLAVVLYLASLFTRKAEVLQSVTKIIKPAVLVAAGLMLIMLQPDFGSFVVIVAIMLGMLFLAGFPWKYFVTMVAVVLAGFASLIVAAPYRMKRVAAFLDPFADPLGKGYQLTHSLMAIARGEWTGVGLGASLEKRFYLPEAHTDFIFAVIGEEFGFLGMCVLVFCYGWLVLRAFSIGRQARDLDLIFSAYVANGIGIWLGIQSFFNIGVNIGVLPTKGLTLPLMSYGGSAVLVMLVCMMLLLRIDYENRQKMRGYQVEN</sequence>
<comment type="subcellular location">
    <subcellularLocation>
        <location evidence="16">Cell inner membrane</location>
        <topology evidence="16">Multi-pass membrane protein</topology>
    </subcellularLocation>
    <subcellularLocation>
        <location evidence="1">Cell membrane</location>
        <topology evidence="1">Multi-pass membrane protein</topology>
    </subcellularLocation>
    <text evidence="16">Localizes to the division septum.</text>
</comment>
<keyword evidence="9 16" id="KW-0573">Peptidoglycan synthesis</keyword>
<keyword evidence="5 16" id="KW-0328">Glycosyltransferase</keyword>
<evidence type="ECO:0000256" key="4">
    <source>
        <dbReference type="ARBA" id="ARBA00022618"/>
    </source>
</evidence>
<evidence type="ECO:0000256" key="6">
    <source>
        <dbReference type="ARBA" id="ARBA00022679"/>
    </source>
</evidence>
<evidence type="ECO:0000256" key="13">
    <source>
        <dbReference type="ARBA" id="ARBA00023316"/>
    </source>
</evidence>
<dbReference type="PANTHER" id="PTHR30474:SF2">
    <property type="entry name" value="PEPTIDOGLYCAN GLYCOSYLTRANSFERASE FTSW-RELATED"/>
    <property type="match status" value="1"/>
</dbReference>
<keyword evidence="12 16" id="KW-0131">Cell cycle</keyword>
<evidence type="ECO:0000256" key="3">
    <source>
        <dbReference type="ARBA" id="ARBA00022475"/>
    </source>
</evidence>
<comment type="pathway">
    <text evidence="2 16">Cell wall biogenesis; peptidoglycan biosynthesis.</text>
</comment>
<evidence type="ECO:0000256" key="9">
    <source>
        <dbReference type="ARBA" id="ARBA00022984"/>
    </source>
</evidence>
<evidence type="ECO:0000256" key="15">
    <source>
        <dbReference type="ARBA" id="ARBA00049902"/>
    </source>
</evidence>
<keyword evidence="4 16" id="KW-0132">Cell division</keyword>
<dbReference type="KEGG" id="nei:BG910_07395"/>
<dbReference type="HAMAP" id="MF_00913">
    <property type="entry name" value="PGT_FtsW_proteobact"/>
    <property type="match status" value="1"/>
</dbReference>
<keyword evidence="10 16" id="KW-1133">Transmembrane helix</keyword>
<dbReference type="GO" id="GO:0008360">
    <property type="term" value="P:regulation of cell shape"/>
    <property type="evidence" value="ECO:0007669"/>
    <property type="project" value="UniProtKB-KW"/>
</dbReference>
<comment type="similarity">
    <text evidence="14 16">Belongs to the SEDS family. FtsW subfamily.</text>
</comment>
<gene>
    <name evidence="16 17" type="primary">ftsW</name>
    <name evidence="17" type="ORF">BG910_07395</name>
</gene>
<dbReference type="PROSITE" id="PS00428">
    <property type="entry name" value="FTSW_RODA_SPOVE"/>
    <property type="match status" value="1"/>
</dbReference>
<evidence type="ECO:0000256" key="5">
    <source>
        <dbReference type="ARBA" id="ARBA00022676"/>
    </source>
</evidence>
<keyword evidence="6 16" id="KW-0808">Transferase</keyword>
<evidence type="ECO:0000256" key="1">
    <source>
        <dbReference type="ARBA" id="ARBA00004651"/>
    </source>
</evidence>
<dbReference type="EC" id="2.4.99.28" evidence="16"/>
<dbReference type="Pfam" id="PF01098">
    <property type="entry name" value="FTSW_RODA_SPOVE"/>
    <property type="match status" value="1"/>
</dbReference>
<dbReference type="AlphaFoldDB" id="A0A220S2I0"/>
<keyword evidence="16" id="KW-0997">Cell inner membrane</keyword>
<dbReference type="GO" id="GO:0005886">
    <property type="term" value="C:plasma membrane"/>
    <property type="evidence" value="ECO:0007669"/>
    <property type="project" value="UniProtKB-SubCell"/>
</dbReference>
<dbReference type="EMBL" id="CP022278">
    <property type="protein sequence ID" value="ASK27586.1"/>
    <property type="molecule type" value="Genomic_DNA"/>
</dbReference>
<proteinExistence type="inferred from homology"/>
<dbReference type="InterPro" id="IPR001182">
    <property type="entry name" value="FtsW/RodA"/>
</dbReference>
<feature type="transmembrane region" description="Helical" evidence="16">
    <location>
        <begin position="197"/>
        <end position="217"/>
    </location>
</feature>
<reference evidence="17 18" key="1">
    <citation type="submission" date="2017-06" db="EMBL/GenBank/DDBJ databases">
        <title>Neisseria chenwenguii sp. nov., isolated from the intestinal contents of Tibetan Plateau Pika in Yushu, Qinghai Province, China.</title>
        <authorList>
            <person name="Zhang G."/>
        </authorList>
    </citation>
    <scope>NUCLEOTIDE SEQUENCE [LARGE SCALE GENOMIC DNA]</scope>
    <source>
        <strain evidence="17 18">10023</strain>
    </source>
</reference>
<feature type="transmembrane region" description="Helical" evidence="16">
    <location>
        <begin position="353"/>
        <end position="372"/>
    </location>
</feature>
<evidence type="ECO:0000256" key="14">
    <source>
        <dbReference type="ARBA" id="ARBA00038053"/>
    </source>
</evidence>
<keyword evidence="11 16" id="KW-0472">Membrane</keyword>
<evidence type="ECO:0000256" key="12">
    <source>
        <dbReference type="ARBA" id="ARBA00023306"/>
    </source>
</evidence>
<protein>
    <recommendedName>
        <fullName evidence="16">Probable peptidoglycan glycosyltransferase FtsW</fullName>
        <shortName evidence="16">PGT</shortName>
        <ecNumber evidence="16">2.4.99.28</ecNumber>
    </recommendedName>
    <alternativeName>
        <fullName evidence="16">Cell division protein FtsW</fullName>
    </alternativeName>
    <alternativeName>
        <fullName evidence="16">Cell wall polymerase</fullName>
    </alternativeName>
    <alternativeName>
        <fullName evidence="16">Peptidoglycan polymerase</fullName>
        <shortName evidence="16">PG polymerase</shortName>
    </alternativeName>
</protein>
<keyword evidence="13 16" id="KW-0961">Cell wall biogenesis/degradation</keyword>
<dbReference type="GO" id="GO:0009252">
    <property type="term" value="P:peptidoglycan biosynthetic process"/>
    <property type="evidence" value="ECO:0007669"/>
    <property type="project" value="UniProtKB-UniRule"/>
</dbReference>
<dbReference type="Proteomes" id="UP000198238">
    <property type="component" value="Chromosome"/>
</dbReference>
<dbReference type="OrthoDB" id="9768187at2"/>
<dbReference type="InterPro" id="IPR013437">
    <property type="entry name" value="FtsW"/>
</dbReference>
<dbReference type="RefSeq" id="WP_089036287.1">
    <property type="nucleotide sequence ID" value="NZ_CP022278.1"/>
</dbReference>